<protein>
    <submittedName>
        <fullName evidence="1">Protein EFR3 A</fullName>
    </submittedName>
</protein>
<sequence>MRLSMSSDAEVRLTVQHILHTLLDRHHNTHKLAKPTLEITKLGLTFAKPVRQDINFWRKSGTELLMSMQENCEFPDNTLANLEAVFTTLMLLLVEIRSDDVIVDVLRVMFHVQGVAQEGGVRGAAAVHLHALVASVMLAVAHLVPTLKDHVASVIKNRSDRASHLLPDLLPQYDPTLPYSSLPDDLLFDNAAVLDLLSGTSLDEKRLNASMSSMKRRHSGGHNASNSAMDINSISVEVDSACSSPGLPRKPMEEEITFESLKKVLTESPEQKRKAEEEKQRQQITESFMTESFEALFAKIQARQPDNLHNKLTEIFNRLPAPSSTATTAATTATAATATAATTCESAAISANTTAPYQLPYPDIIIY</sequence>
<evidence type="ECO:0000313" key="2">
    <source>
        <dbReference type="Proteomes" id="UP000770661"/>
    </source>
</evidence>
<dbReference type="Proteomes" id="UP000770661">
    <property type="component" value="Unassembled WGS sequence"/>
</dbReference>
<keyword evidence="2" id="KW-1185">Reference proteome</keyword>
<dbReference type="OrthoDB" id="19232at2759"/>
<dbReference type="GO" id="GO:0072659">
    <property type="term" value="P:protein localization to plasma membrane"/>
    <property type="evidence" value="ECO:0007669"/>
    <property type="project" value="TreeGrafter"/>
</dbReference>
<dbReference type="AlphaFoldDB" id="A0A8J4XVS2"/>
<name>A0A8J4XVS2_CHIOP</name>
<dbReference type="InterPro" id="IPR051851">
    <property type="entry name" value="EFR3_Homologs"/>
</dbReference>
<organism evidence="1 2">
    <name type="scientific">Chionoecetes opilio</name>
    <name type="common">Atlantic snow crab</name>
    <name type="synonym">Cancer opilio</name>
    <dbReference type="NCBI Taxonomy" id="41210"/>
    <lineage>
        <taxon>Eukaryota</taxon>
        <taxon>Metazoa</taxon>
        <taxon>Ecdysozoa</taxon>
        <taxon>Arthropoda</taxon>
        <taxon>Crustacea</taxon>
        <taxon>Multicrustacea</taxon>
        <taxon>Malacostraca</taxon>
        <taxon>Eumalacostraca</taxon>
        <taxon>Eucarida</taxon>
        <taxon>Decapoda</taxon>
        <taxon>Pleocyemata</taxon>
        <taxon>Brachyura</taxon>
        <taxon>Eubrachyura</taxon>
        <taxon>Majoidea</taxon>
        <taxon>Majidae</taxon>
        <taxon>Chionoecetes</taxon>
    </lineage>
</organism>
<dbReference type="EMBL" id="JACEEZ010019595">
    <property type="protein sequence ID" value="KAG0715567.1"/>
    <property type="molecule type" value="Genomic_DNA"/>
</dbReference>
<reference evidence="1" key="1">
    <citation type="submission" date="2020-07" db="EMBL/GenBank/DDBJ databases">
        <title>The High-quality genome of the commercially important snow crab, Chionoecetes opilio.</title>
        <authorList>
            <person name="Jeong J.-H."/>
            <person name="Ryu S."/>
        </authorList>
    </citation>
    <scope>NUCLEOTIDE SEQUENCE</scope>
    <source>
        <strain evidence="1">MADBK_172401_WGS</strain>
        <tissue evidence="1">Digestive gland</tissue>
    </source>
</reference>
<comment type="caution">
    <text evidence="1">The sequence shown here is derived from an EMBL/GenBank/DDBJ whole genome shotgun (WGS) entry which is preliminary data.</text>
</comment>
<dbReference type="PANTHER" id="PTHR12444:SF8">
    <property type="entry name" value="PROTEIN EFR3 HOMOLOG CMP44E"/>
    <property type="match status" value="1"/>
</dbReference>
<dbReference type="GO" id="GO:0005886">
    <property type="term" value="C:plasma membrane"/>
    <property type="evidence" value="ECO:0007669"/>
    <property type="project" value="TreeGrafter"/>
</dbReference>
<gene>
    <name evidence="1" type="primary">efr3a</name>
    <name evidence="1" type="ORF">GWK47_011667</name>
</gene>
<evidence type="ECO:0000313" key="1">
    <source>
        <dbReference type="EMBL" id="KAG0715567.1"/>
    </source>
</evidence>
<proteinExistence type="predicted"/>
<dbReference type="PANTHER" id="PTHR12444">
    <property type="entry name" value="PROTEIN EFR3 HOMOLOG CMP44E"/>
    <property type="match status" value="1"/>
</dbReference>
<accession>A0A8J4XVS2</accession>